<feature type="compositionally biased region" description="Polar residues" evidence="3">
    <location>
        <begin position="346"/>
        <end position="361"/>
    </location>
</feature>
<keyword evidence="6" id="KW-1185">Reference proteome</keyword>
<dbReference type="Pfam" id="PF00385">
    <property type="entry name" value="Chromo"/>
    <property type="match status" value="1"/>
</dbReference>
<dbReference type="PROSITE" id="PS50013">
    <property type="entry name" value="CHROMO_2"/>
    <property type="match status" value="1"/>
</dbReference>
<keyword evidence="2" id="KW-0539">Nucleus</keyword>
<dbReference type="PROSITE" id="PS00598">
    <property type="entry name" value="CHROMO_1"/>
    <property type="match status" value="1"/>
</dbReference>
<dbReference type="InterPro" id="IPR016197">
    <property type="entry name" value="Chromo-like_dom_sf"/>
</dbReference>
<dbReference type="GO" id="GO:0032183">
    <property type="term" value="F:SUMO binding"/>
    <property type="evidence" value="ECO:0007669"/>
    <property type="project" value="TreeGrafter"/>
</dbReference>
<dbReference type="EMBL" id="CAXITT010000291">
    <property type="protein sequence ID" value="CAL1538238.1"/>
    <property type="molecule type" value="Genomic_DNA"/>
</dbReference>
<feature type="compositionally biased region" description="Basic and acidic residues" evidence="3">
    <location>
        <begin position="150"/>
        <end position="168"/>
    </location>
</feature>
<sequence length="430" mass="50211">MDTMNMELPALGERVFQADYIQKKRHRRGKVEYLVKWKGYSVKQSTWEPTDNILDPLLIAEFDSKREEWRKKQRMMRKKRKLRLASAEHMSDTADSEPDELVITPPTKKKAQSQENLWPYLPSDRLPLLWGSPPRAIKERKVKQKKREGRTRGSKESNRSDRSLEGGKKAKKSRKELSVIKEENEKTRDEDDDDDDDDDEDDDQWSTSDCWEVKYSPTLTSSPGEPNVLRVHRVRSDVDYVDREFSPSHEATIENKDENNHNNNNNIHKFSDHLNNNHGINRDCDQHNIASTVHTTSQHPATRRYSNDEEEDDWNFGTNFQNQVNKERERLEAQILKEDLEHQQQNDKVTSLSCDAGSSSSTRDHQRSFSYSSADQYHHKKLHHAKRRNTLDAPHNITITDVNCHQVKITFVESASEQGFFKEMQSARTG</sequence>
<feature type="compositionally biased region" description="Basic and acidic residues" evidence="3">
    <location>
        <begin position="245"/>
        <end position="260"/>
    </location>
</feature>
<gene>
    <name evidence="5" type="ORF">GSLYS_00012059001</name>
</gene>
<evidence type="ECO:0000259" key="4">
    <source>
        <dbReference type="PROSITE" id="PS50013"/>
    </source>
</evidence>
<dbReference type="GO" id="GO:0000122">
    <property type="term" value="P:negative regulation of transcription by RNA polymerase II"/>
    <property type="evidence" value="ECO:0007669"/>
    <property type="project" value="TreeGrafter"/>
</dbReference>
<dbReference type="AlphaFoldDB" id="A0AAV2HVJ9"/>
<evidence type="ECO:0000313" key="6">
    <source>
        <dbReference type="Proteomes" id="UP001497497"/>
    </source>
</evidence>
<feature type="compositionally biased region" description="Acidic residues" evidence="3">
    <location>
        <begin position="190"/>
        <end position="204"/>
    </location>
</feature>
<dbReference type="GO" id="GO:0061665">
    <property type="term" value="F:SUMO ligase activity"/>
    <property type="evidence" value="ECO:0007669"/>
    <property type="project" value="TreeGrafter"/>
</dbReference>
<evidence type="ECO:0000256" key="2">
    <source>
        <dbReference type="ARBA" id="ARBA00023242"/>
    </source>
</evidence>
<dbReference type="Proteomes" id="UP001497497">
    <property type="component" value="Unassembled WGS sequence"/>
</dbReference>
<feature type="compositionally biased region" description="Basic and acidic residues" evidence="3">
    <location>
        <begin position="175"/>
        <end position="189"/>
    </location>
</feature>
<dbReference type="PANTHER" id="PTHR46727:SF1">
    <property type="entry name" value="E3 SUMO-PROTEIN LIGASE CBX4"/>
    <property type="match status" value="1"/>
</dbReference>
<dbReference type="PANTHER" id="PTHR46727">
    <property type="entry name" value="E3 SUMO-PROTEIN LIGASE CBX4"/>
    <property type="match status" value="1"/>
</dbReference>
<protein>
    <recommendedName>
        <fullName evidence="4">Chromo domain-containing protein</fullName>
    </recommendedName>
</protein>
<evidence type="ECO:0000313" key="5">
    <source>
        <dbReference type="EMBL" id="CAL1538238.1"/>
    </source>
</evidence>
<dbReference type="SMART" id="SM00298">
    <property type="entry name" value="CHROMO"/>
    <property type="match status" value="1"/>
</dbReference>
<dbReference type="SUPFAM" id="SSF54160">
    <property type="entry name" value="Chromo domain-like"/>
    <property type="match status" value="1"/>
</dbReference>
<dbReference type="InterPro" id="IPR023780">
    <property type="entry name" value="Chromo_domain"/>
</dbReference>
<organism evidence="5 6">
    <name type="scientific">Lymnaea stagnalis</name>
    <name type="common">Great pond snail</name>
    <name type="synonym">Helix stagnalis</name>
    <dbReference type="NCBI Taxonomy" id="6523"/>
    <lineage>
        <taxon>Eukaryota</taxon>
        <taxon>Metazoa</taxon>
        <taxon>Spiralia</taxon>
        <taxon>Lophotrochozoa</taxon>
        <taxon>Mollusca</taxon>
        <taxon>Gastropoda</taxon>
        <taxon>Heterobranchia</taxon>
        <taxon>Euthyneura</taxon>
        <taxon>Panpulmonata</taxon>
        <taxon>Hygrophila</taxon>
        <taxon>Lymnaeoidea</taxon>
        <taxon>Lymnaeidae</taxon>
        <taxon>Lymnaea</taxon>
    </lineage>
</organism>
<proteinExistence type="predicted"/>
<feature type="region of interest" description="Disordered" evidence="3">
    <location>
        <begin position="340"/>
        <end position="375"/>
    </location>
</feature>
<dbReference type="CDD" id="cd18627">
    <property type="entry name" value="CD_polycomb_like"/>
    <property type="match status" value="1"/>
</dbReference>
<accession>A0AAV2HVJ9</accession>
<dbReference type="Gene3D" id="2.40.50.40">
    <property type="match status" value="1"/>
</dbReference>
<dbReference type="GO" id="GO:0016925">
    <property type="term" value="P:protein sumoylation"/>
    <property type="evidence" value="ECO:0007669"/>
    <property type="project" value="TreeGrafter"/>
</dbReference>
<name>A0AAV2HVJ9_LYMST</name>
<reference evidence="5 6" key="1">
    <citation type="submission" date="2024-04" db="EMBL/GenBank/DDBJ databases">
        <authorList>
            <consortium name="Genoscope - CEA"/>
            <person name="William W."/>
        </authorList>
    </citation>
    <scope>NUCLEOTIDE SEQUENCE [LARGE SCALE GENOMIC DNA]</scope>
</reference>
<comment type="caution">
    <text evidence="5">The sequence shown here is derived from an EMBL/GenBank/DDBJ whole genome shotgun (WGS) entry which is preliminary data.</text>
</comment>
<feature type="region of interest" description="Disordered" evidence="3">
    <location>
        <begin position="129"/>
        <end position="210"/>
    </location>
</feature>
<evidence type="ECO:0000256" key="3">
    <source>
        <dbReference type="SAM" id="MobiDB-lite"/>
    </source>
</evidence>
<feature type="domain" description="Chromo" evidence="4">
    <location>
        <begin position="16"/>
        <end position="74"/>
    </location>
</feature>
<comment type="subcellular location">
    <subcellularLocation>
        <location evidence="1">Nucleus</location>
    </subcellularLocation>
</comment>
<evidence type="ECO:0000256" key="1">
    <source>
        <dbReference type="ARBA" id="ARBA00004123"/>
    </source>
</evidence>
<dbReference type="InterPro" id="IPR000953">
    <property type="entry name" value="Chromo/chromo_shadow_dom"/>
</dbReference>
<dbReference type="InterPro" id="IPR023779">
    <property type="entry name" value="Chromodomain_CS"/>
</dbReference>
<feature type="region of interest" description="Disordered" evidence="3">
    <location>
        <begin position="80"/>
        <end position="117"/>
    </location>
</feature>
<feature type="region of interest" description="Disordered" evidence="3">
    <location>
        <begin position="245"/>
        <end position="323"/>
    </location>
</feature>
<feature type="compositionally biased region" description="Basic residues" evidence="3">
    <location>
        <begin position="138"/>
        <end position="149"/>
    </location>
</feature>
<feature type="compositionally biased region" description="Polar residues" evidence="3">
    <location>
        <begin position="288"/>
        <end position="300"/>
    </location>
</feature>
<dbReference type="GO" id="GO:0035102">
    <property type="term" value="C:PRC1 complex"/>
    <property type="evidence" value="ECO:0007669"/>
    <property type="project" value="TreeGrafter"/>
</dbReference>
<dbReference type="InterPro" id="IPR043531">
    <property type="entry name" value="CBX4"/>
</dbReference>